<protein>
    <submittedName>
        <fullName evidence="1">Uncharacterized protein</fullName>
    </submittedName>
</protein>
<dbReference type="EMBL" id="LATX01000065">
    <property type="protein sequence ID" value="KTB47283.1"/>
    <property type="molecule type" value="Genomic_DNA"/>
</dbReference>
<gene>
    <name evidence="1" type="ORF">WG66_149</name>
</gene>
<dbReference type="Proteomes" id="UP000054988">
    <property type="component" value="Unassembled WGS sequence"/>
</dbReference>
<evidence type="ECO:0000313" key="1">
    <source>
        <dbReference type="EMBL" id="KTB47283.1"/>
    </source>
</evidence>
<organism evidence="1 2">
    <name type="scientific">Moniliophthora roreri</name>
    <name type="common">Frosty pod rot fungus</name>
    <name type="synonym">Monilia roreri</name>
    <dbReference type="NCBI Taxonomy" id="221103"/>
    <lineage>
        <taxon>Eukaryota</taxon>
        <taxon>Fungi</taxon>
        <taxon>Dikarya</taxon>
        <taxon>Basidiomycota</taxon>
        <taxon>Agaricomycotina</taxon>
        <taxon>Agaricomycetes</taxon>
        <taxon>Agaricomycetidae</taxon>
        <taxon>Agaricales</taxon>
        <taxon>Marasmiineae</taxon>
        <taxon>Marasmiaceae</taxon>
        <taxon>Moniliophthora</taxon>
    </lineage>
</organism>
<sequence>MLSNCHGFSIHCKEFTNIQRNLDDHDEYANTLPVSQYSKIPTGRIHLLNKICSYTPMYNHNPLQASQSIHVAQIPTLCRDSGFLCVSYSGPDAYEAFRLEFLKFKRVKSVNVAQLLGFNDTEFPALIFYEGNANSVGSRFGSAQTIAALATLLQLSMGLIFKVLSKDSVDSGIDLRLLWVQPRTGRLCVGPSGPEIRDQFMLAALPSPVVEVCKSADPLPIQAYKDRDVVQYFSRAISDEDFIDWFFTKAHLNVIHSDVTEEEAQLLSLSDGTIHSGCQNRIIARCKEASRFCTWKLTYIHVSPCEIEETRVHMVDGSIRFTVTSSERFRICFGYEFGDYRIIGTLLRSWLSQAPRVFKHLHMPADYARHCSMTRKVYLFLDGKGPEFASQRNPWFLFVRPFPSTSNSQPDFAAWIRGELHHWSLAASGQMPVPEQLLGLSIAKPKIIVFSYSWDDIIYDSASRIQEFKGFNPDTTDFARSLQLPTFQAMDCPAGDFLRTDMKIEGEYPALCFSATELD</sequence>
<name>A0A0W0GFD4_MONRR</name>
<proteinExistence type="predicted"/>
<comment type="caution">
    <text evidence="1">The sequence shown here is derived from an EMBL/GenBank/DDBJ whole genome shotgun (WGS) entry which is preliminary data.</text>
</comment>
<accession>A0A0W0GFD4</accession>
<reference evidence="1 2" key="1">
    <citation type="submission" date="2015-12" db="EMBL/GenBank/DDBJ databases">
        <title>Draft genome sequence of Moniliophthora roreri, the causal agent of frosty pod rot of cacao.</title>
        <authorList>
            <person name="Aime M.C."/>
            <person name="Diaz-Valderrama J.R."/>
            <person name="Kijpornyongpan T."/>
            <person name="Phillips-Mora W."/>
        </authorList>
    </citation>
    <scope>NUCLEOTIDE SEQUENCE [LARGE SCALE GENOMIC DNA]</scope>
    <source>
        <strain evidence="1 2">MCA 2952</strain>
    </source>
</reference>
<dbReference type="AlphaFoldDB" id="A0A0W0GFD4"/>
<evidence type="ECO:0000313" key="2">
    <source>
        <dbReference type="Proteomes" id="UP000054988"/>
    </source>
</evidence>